<dbReference type="EMBL" id="OZ020107">
    <property type="protein sequence ID" value="CAK9258901.1"/>
    <property type="molecule type" value="Genomic_DNA"/>
</dbReference>
<accession>A0ABP0VYB9</accession>
<proteinExistence type="predicted"/>
<evidence type="ECO:0000313" key="1">
    <source>
        <dbReference type="EMBL" id="CAK9258901.1"/>
    </source>
</evidence>
<dbReference type="Proteomes" id="UP001497444">
    <property type="component" value="Chromosome 12"/>
</dbReference>
<organism evidence="1 2">
    <name type="scientific">Sphagnum jensenii</name>
    <dbReference type="NCBI Taxonomy" id="128206"/>
    <lineage>
        <taxon>Eukaryota</taxon>
        <taxon>Viridiplantae</taxon>
        <taxon>Streptophyta</taxon>
        <taxon>Embryophyta</taxon>
        <taxon>Bryophyta</taxon>
        <taxon>Sphagnophytina</taxon>
        <taxon>Sphagnopsida</taxon>
        <taxon>Sphagnales</taxon>
        <taxon>Sphagnaceae</taxon>
        <taxon>Sphagnum</taxon>
    </lineage>
</organism>
<sequence>MLSQLLLSSNNNPVCYFLPERTTMVQNVMTRDTWTGDVDETVSVHDRSDPSVGDSKRAQAKLCHETASSFPESCLFSLLFRRSWVPRAGKLAGKTVVVPDEERTTSFFSKNSLQSSLAVQIVRILDCCGTWVV</sequence>
<evidence type="ECO:0000313" key="2">
    <source>
        <dbReference type="Proteomes" id="UP001497444"/>
    </source>
</evidence>
<keyword evidence="2" id="KW-1185">Reference proteome</keyword>
<name>A0ABP0VYB9_9BRYO</name>
<reference evidence="1" key="1">
    <citation type="submission" date="2024-02" db="EMBL/GenBank/DDBJ databases">
        <authorList>
            <consortium name="ELIXIR-Norway"/>
            <consortium name="Elixir Norway"/>
        </authorList>
    </citation>
    <scope>NUCLEOTIDE SEQUENCE</scope>
</reference>
<protein>
    <submittedName>
        <fullName evidence="1">Uncharacterized protein</fullName>
    </submittedName>
</protein>
<gene>
    <name evidence="1" type="ORF">CSSPJE1EN1_LOCUS4379</name>
</gene>